<name>A0A177NBD1_9GAMM</name>
<keyword evidence="9 11" id="KW-0472">Membrane</keyword>
<dbReference type="InterPro" id="IPR001264">
    <property type="entry name" value="Glyco_trans_51"/>
</dbReference>
<dbReference type="OrthoDB" id="9766909at2"/>
<evidence type="ECO:0000256" key="1">
    <source>
        <dbReference type="ARBA" id="ARBA00022475"/>
    </source>
</evidence>
<evidence type="ECO:0000256" key="7">
    <source>
        <dbReference type="ARBA" id="ARBA00022984"/>
    </source>
</evidence>
<keyword evidence="3 11" id="KW-0328">Glycosyltransferase</keyword>
<dbReference type="Pfam" id="PF00912">
    <property type="entry name" value="Transgly"/>
    <property type="match status" value="1"/>
</dbReference>
<dbReference type="GO" id="GO:0016763">
    <property type="term" value="F:pentosyltransferase activity"/>
    <property type="evidence" value="ECO:0007669"/>
    <property type="project" value="InterPro"/>
</dbReference>
<dbReference type="PANTHER" id="PTHR30400">
    <property type="entry name" value="MONOFUNCTIONAL BIOSYNTHETIC PEPTIDOGLYCAN TRANSGLYCOSYLASE"/>
    <property type="match status" value="1"/>
</dbReference>
<dbReference type="InterPro" id="IPR011812">
    <property type="entry name" value="Pep_trsgly"/>
</dbReference>
<dbReference type="InterPro" id="IPR023346">
    <property type="entry name" value="Lysozyme-like_dom_sf"/>
</dbReference>
<dbReference type="HAMAP" id="MF_00766">
    <property type="entry name" value="PGT_MtgA"/>
    <property type="match status" value="1"/>
</dbReference>
<dbReference type="UniPathway" id="UPA00219"/>
<accession>A0A177NBD1</accession>
<evidence type="ECO:0000256" key="3">
    <source>
        <dbReference type="ARBA" id="ARBA00022676"/>
    </source>
</evidence>
<proteinExistence type="inferred from homology"/>
<sequence>MKTHRHPKRYRQSDRHHRAISSLSKRLVRVMTYSVLTLLIISILLVIALRFLPAPTSAFMMHTHIDDLVEGKAFQPIKQDWVDSRGISKYAYSAVIASEDQRFYQHHGFDIDAIYKAYQQYQHGGKLRGASTISQQVAKNLFLSPARNFGRKALEIWFTFLIESLWTKARILEMYLNIAEFGDHLFGIEAASQHYFGISAKRLSASQAALLAATLPNPIRLKAAHPSAYLLQRQRWILRQMHNLAN</sequence>
<keyword evidence="14" id="KW-1185">Reference proteome</keyword>
<dbReference type="GO" id="GO:0009252">
    <property type="term" value="P:peptidoglycan biosynthetic process"/>
    <property type="evidence" value="ECO:0007669"/>
    <property type="project" value="UniProtKB-UniRule"/>
</dbReference>
<keyword evidence="5 11" id="KW-0812">Transmembrane</keyword>
<dbReference type="GO" id="GO:0071555">
    <property type="term" value="P:cell wall organization"/>
    <property type="evidence" value="ECO:0007669"/>
    <property type="project" value="UniProtKB-KW"/>
</dbReference>
<dbReference type="GO" id="GO:0008360">
    <property type="term" value="P:regulation of cell shape"/>
    <property type="evidence" value="ECO:0007669"/>
    <property type="project" value="UniProtKB-KW"/>
</dbReference>
<feature type="domain" description="Glycosyl transferase family 51" evidence="12">
    <location>
        <begin position="76"/>
        <end position="242"/>
    </location>
</feature>
<dbReference type="GO" id="GO:0005886">
    <property type="term" value="C:plasma membrane"/>
    <property type="evidence" value="ECO:0007669"/>
    <property type="project" value="UniProtKB-SubCell"/>
</dbReference>
<dbReference type="Gene3D" id="1.10.3810.10">
    <property type="entry name" value="Biosynthetic peptidoglycan transglycosylase-like"/>
    <property type="match status" value="1"/>
</dbReference>
<evidence type="ECO:0000256" key="10">
    <source>
        <dbReference type="ARBA" id="ARBA00023316"/>
    </source>
</evidence>
<keyword evidence="6 11" id="KW-0133">Cell shape</keyword>
<comment type="caution">
    <text evidence="13">The sequence shown here is derived from an EMBL/GenBank/DDBJ whole genome shotgun (WGS) entry which is preliminary data.</text>
</comment>
<comment type="pathway">
    <text evidence="11">Cell wall biogenesis; peptidoglycan biosynthesis.</text>
</comment>
<comment type="similarity">
    <text evidence="11">Belongs to the glycosyltransferase 51 family.</text>
</comment>
<evidence type="ECO:0000313" key="13">
    <source>
        <dbReference type="EMBL" id="OAI15185.1"/>
    </source>
</evidence>
<comment type="function">
    <text evidence="11">Peptidoglycan polymerase that catalyzes glycan chain elongation from lipid-linked precursors.</text>
</comment>
<protein>
    <recommendedName>
        <fullName evidence="11">Biosynthetic peptidoglycan transglycosylase</fullName>
        <ecNumber evidence="11">2.4.99.28</ecNumber>
    </recommendedName>
    <alternativeName>
        <fullName evidence="11">Glycan polymerase</fullName>
    </alternativeName>
    <alternativeName>
        <fullName evidence="11">Peptidoglycan glycosyltransferase MtgA</fullName>
        <shortName evidence="11">PGT</shortName>
    </alternativeName>
</protein>
<dbReference type="InterPro" id="IPR036950">
    <property type="entry name" value="PBP_transglycosylase"/>
</dbReference>
<keyword evidence="10 11" id="KW-0961">Cell wall biogenesis/degradation</keyword>
<dbReference type="SUPFAM" id="SSF53955">
    <property type="entry name" value="Lysozyme-like"/>
    <property type="match status" value="1"/>
</dbReference>
<feature type="transmembrane region" description="Helical" evidence="11">
    <location>
        <begin position="30"/>
        <end position="52"/>
    </location>
</feature>
<dbReference type="Proteomes" id="UP000078476">
    <property type="component" value="Unassembled WGS sequence"/>
</dbReference>
<comment type="catalytic activity">
    <reaction evidence="11">
        <text>[GlcNAc-(1-&gt;4)-Mur2Ac(oyl-L-Ala-gamma-D-Glu-L-Lys-D-Ala-D-Ala)](n)-di-trans,octa-cis-undecaprenyl diphosphate + beta-D-GlcNAc-(1-&gt;4)-Mur2Ac(oyl-L-Ala-gamma-D-Glu-L-Lys-D-Ala-D-Ala)-di-trans,octa-cis-undecaprenyl diphosphate = [GlcNAc-(1-&gt;4)-Mur2Ac(oyl-L-Ala-gamma-D-Glu-L-Lys-D-Ala-D-Ala)](n+1)-di-trans,octa-cis-undecaprenyl diphosphate + di-trans,octa-cis-undecaprenyl diphosphate + H(+)</text>
        <dbReference type="Rhea" id="RHEA:23708"/>
        <dbReference type="Rhea" id="RHEA-COMP:9602"/>
        <dbReference type="Rhea" id="RHEA-COMP:9603"/>
        <dbReference type="ChEBI" id="CHEBI:15378"/>
        <dbReference type="ChEBI" id="CHEBI:58405"/>
        <dbReference type="ChEBI" id="CHEBI:60033"/>
        <dbReference type="ChEBI" id="CHEBI:78435"/>
        <dbReference type="EC" id="2.4.99.28"/>
    </reaction>
</comment>
<evidence type="ECO:0000313" key="14">
    <source>
        <dbReference type="Proteomes" id="UP000078476"/>
    </source>
</evidence>
<organism evidence="13 14">
    <name type="scientific">Methylomonas lenta</name>
    <dbReference type="NCBI Taxonomy" id="980561"/>
    <lineage>
        <taxon>Bacteria</taxon>
        <taxon>Pseudomonadati</taxon>
        <taxon>Pseudomonadota</taxon>
        <taxon>Gammaproteobacteria</taxon>
        <taxon>Methylococcales</taxon>
        <taxon>Methylococcaceae</taxon>
        <taxon>Methylomonas</taxon>
    </lineage>
</organism>
<dbReference type="AlphaFoldDB" id="A0A177NBD1"/>
<gene>
    <name evidence="11" type="primary">mtgA</name>
    <name evidence="13" type="ORF">A1359_09735</name>
</gene>
<evidence type="ECO:0000259" key="12">
    <source>
        <dbReference type="Pfam" id="PF00912"/>
    </source>
</evidence>
<evidence type="ECO:0000256" key="9">
    <source>
        <dbReference type="ARBA" id="ARBA00023136"/>
    </source>
</evidence>
<keyword evidence="2 11" id="KW-0997">Cell inner membrane</keyword>
<dbReference type="NCBIfam" id="TIGR02070">
    <property type="entry name" value="mono_pep_trsgly"/>
    <property type="match status" value="1"/>
</dbReference>
<evidence type="ECO:0000256" key="5">
    <source>
        <dbReference type="ARBA" id="ARBA00022692"/>
    </source>
</evidence>
<keyword evidence="1 11" id="KW-1003">Cell membrane</keyword>
<dbReference type="EC" id="2.4.99.28" evidence="11"/>
<evidence type="ECO:0000256" key="11">
    <source>
        <dbReference type="HAMAP-Rule" id="MF_00766"/>
    </source>
</evidence>
<evidence type="ECO:0000256" key="4">
    <source>
        <dbReference type="ARBA" id="ARBA00022679"/>
    </source>
</evidence>
<comment type="subcellular location">
    <subcellularLocation>
        <location evidence="11">Cell inner membrane</location>
        <topology evidence="11">Single-pass membrane protein</topology>
    </subcellularLocation>
</comment>
<evidence type="ECO:0000256" key="2">
    <source>
        <dbReference type="ARBA" id="ARBA00022519"/>
    </source>
</evidence>
<dbReference type="STRING" id="980561.A1359_09735"/>
<dbReference type="GO" id="GO:0008955">
    <property type="term" value="F:peptidoglycan glycosyltransferase activity"/>
    <property type="evidence" value="ECO:0007669"/>
    <property type="project" value="UniProtKB-UniRule"/>
</dbReference>
<reference evidence="13 14" key="1">
    <citation type="submission" date="2016-03" db="EMBL/GenBank/DDBJ databases">
        <authorList>
            <person name="Ploux O."/>
        </authorList>
    </citation>
    <scope>NUCLEOTIDE SEQUENCE [LARGE SCALE GENOMIC DNA]</scope>
    <source>
        <strain evidence="13 14">R-45370</strain>
    </source>
</reference>
<dbReference type="PANTHER" id="PTHR30400:SF0">
    <property type="entry name" value="BIOSYNTHETIC PEPTIDOGLYCAN TRANSGLYCOSYLASE"/>
    <property type="match status" value="1"/>
</dbReference>
<dbReference type="GO" id="GO:0009274">
    <property type="term" value="C:peptidoglycan-based cell wall"/>
    <property type="evidence" value="ECO:0007669"/>
    <property type="project" value="InterPro"/>
</dbReference>
<keyword evidence="8 11" id="KW-1133">Transmembrane helix</keyword>
<evidence type="ECO:0000256" key="6">
    <source>
        <dbReference type="ARBA" id="ARBA00022960"/>
    </source>
</evidence>
<keyword evidence="7 11" id="KW-0573">Peptidoglycan synthesis</keyword>
<keyword evidence="4 11" id="KW-0808">Transferase</keyword>
<evidence type="ECO:0000256" key="8">
    <source>
        <dbReference type="ARBA" id="ARBA00022989"/>
    </source>
</evidence>
<dbReference type="EMBL" id="LUUI01000104">
    <property type="protein sequence ID" value="OAI15185.1"/>
    <property type="molecule type" value="Genomic_DNA"/>
</dbReference>